<dbReference type="PANTHER" id="PTHR44757">
    <property type="entry name" value="DIGUANYLATE CYCLASE DGCP"/>
    <property type="match status" value="1"/>
</dbReference>
<accession>A0ABP8V9N3</accession>
<comment type="caution">
    <text evidence="7">The sequence shown here is derived from an EMBL/GenBank/DDBJ whole genome shotgun (WGS) entry which is preliminary data.</text>
</comment>
<dbReference type="SUPFAM" id="SSF141868">
    <property type="entry name" value="EAL domain-like"/>
    <property type="match status" value="1"/>
</dbReference>
<dbReference type="SMART" id="SM00091">
    <property type="entry name" value="PAS"/>
    <property type="match status" value="1"/>
</dbReference>
<feature type="domain" description="PAS" evidence="3">
    <location>
        <begin position="158"/>
        <end position="205"/>
    </location>
</feature>
<evidence type="ECO:0000259" key="4">
    <source>
        <dbReference type="PROSITE" id="PS50113"/>
    </source>
</evidence>
<dbReference type="Pfam" id="PF13426">
    <property type="entry name" value="PAS_9"/>
    <property type="match status" value="1"/>
</dbReference>
<dbReference type="PANTHER" id="PTHR44757:SF2">
    <property type="entry name" value="BIOFILM ARCHITECTURE MAINTENANCE PROTEIN MBAA"/>
    <property type="match status" value="1"/>
</dbReference>
<dbReference type="Gene3D" id="3.20.20.450">
    <property type="entry name" value="EAL domain"/>
    <property type="match status" value="1"/>
</dbReference>
<evidence type="ECO:0000259" key="6">
    <source>
        <dbReference type="PROSITE" id="PS50887"/>
    </source>
</evidence>
<gene>
    <name evidence="7" type="ORF">GCM10023116_48860</name>
</gene>
<feature type="domain" description="PAC" evidence="4">
    <location>
        <begin position="225"/>
        <end position="277"/>
    </location>
</feature>
<dbReference type="PROSITE" id="PS50110">
    <property type="entry name" value="RESPONSE_REGULATORY"/>
    <property type="match status" value="1"/>
</dbReference>
<dbReference type="EMBL" id="BAABFL010000478">
    <property type="protein sequence ID" value="GAA4652602.1"/>
    <property type="molecule type" value="Genomic_DNA"/>
</dbReference>
<dbReference type="SUPFAM" id="SSF55785">
    <property type="entry name" value="PYP-like sensor domain (PAS domain)"/>
    <property type="match status" value="1"/>
</dbReference>
<organism evidence="7 8">
    <name type="scientific">Kistimonas scapharcae</name>
    <dbReference type="NCBI Taxonomy" id="1036133"/>
    <lineage>
        <taxon>Bacteria</taxon>
        <taxon>Pseudomonadati</taxon>
        <taxon>Pseudomonadota</taxon>
        <taxon>Gammaproteobacteria</taxon>
        <taxon>Oceanospirillales</taxon>
        <taxon>Endozoicomonadaceae</taxon>
        <taxon>Kistimonas</taxon>
    </lineage>
</organism>
<keyword evidence="8" id="KW-1185">Reference proteome</keyword>
<dbReference type="NCBIfam" id="TIGR00229">
    <property type="entry name" value="sensory_box"/>
    <property type="match status" value="1"/>
</dbReference>
<dbReference type="PROSITE" id="PS50887">
    <property type="entry name" value="GGDEF"/>
    <property type="match status" value="1"/>
</dbReference>
<keyword evidence="1" id="KW-0597">Phosphoprotein</keyword>
<proteinExistence type="predicted"/>
<dbReference type="InterPro" id="IPR000700">
    <property type="entry name" value="PAS-assoc_C"/>
</dbReference>
<dbReference type="InterPro" id="IPR052155">
    <property type="entry name" value="Biofilm_reg_signaling"/>
</dbReference>
<dbReference type="InterPro" id="IPR000160">
    <property type="entry name" value="GGDEF_dom"/>
</dbReference>
<dbReference type="InterPro" id="IPR001633">
    <property type="entry name" value="EAL_dom"/>
</dbReference>
<protein>
    <submittedName>
        <fullName evidence="7">EAL domain-containing protein</fullName>
    </submittedName>
</protein>
<evidence type="ECO:0000313" key="7">
    <source>
        <dbReference type="EMBL" id="GAA4652602.1"/>
    </source>
</evidence>
<dbReference type="InterPro" id="IPR011006">
    <property type="entry name" value="CheY-like_superfamily"/>
</dbReference>
<dbReference type="Pfam" id="PF00072">
    <property type="entry name" value="Response_reg"/>
    <property type="match status" value="1"/>
</dbReference>
<feature type="domain" description="Response regulatory" evidence="2">
    <location>
        <begin position="15"/>
        <end position="132"/>
    </location>
</feature>
<dbReference type="CDD" id="cd01949">
    <property type="entry name" value="GGDEF"/>
    <property type="match status" value="1"/>
</dbReference>
<dbReference type="SMART" id="SM00052">
    <property type="entry name" value="EAL"/>
    <property type="match status" value="1"/>
</dbReference>
<sequence length="711" mass="79261">MDDMEENTQEAKLPKILVVDDKPENLLAMGKLLKPVGAEIFKALSGEEALGLVLRHEFALILLDVQMPVMDGFETARFLRDNKSTETIPIIFVTAISKEDKHVTEGYESGAVDYLYKPVNKDILLSKVRVFLQLDKQRRELEDLATELRALSEQNHLLLDCAAEGILGIDPEGSITFANPAACQLLQQDEQMLLGTSIIPFFVEPGIEDIIQQWMAGDGEPDSIFSKTSALKQGESGSLPVEFSASPTQTENGTVMGGVLVFQDITERKKLEEHLLKMAKYDGLTGLANRTLFMEFLMASITRSEISQHITAVFYLDLDHFKPINDSLGHDVGDELLKSVAERLQQSVRRGDLVARLGGDEFAVVLDDVARPDDVKLVAEKIVEAVCRPHPIGGRELHVSTSVGIAVWPECGREPDELVKAADTAMYVTKKNGRRGYQYFTDTMREENRRKAFMEQALKTDLQRGNFELFYQPMVALESGRVIGFETEVRWDYDGRLRLQDEFLPLVEELRQMTSLGEWVLNNASREMAQWRHADPGRKHTLLAMNLSLSQCKDVNIQAMIEALLEQQNIDPQVMEIEISERFLNEIPGKVVNDLKALRKVGVHVALDNFGSGTSALNYLRRLTVDVVKIDPGFIHEIGRDSATEGIIRAMTFLAKDMGIKTVAEGIDSEAQLAFVRDLGYDRGQGLLLGAANPVTRLEDTVVMPGKNSSG</sequence>
<evidence type="ECO:0000313" key="8">
    <source>
        <dbReference type="Proteomes" id="UP001500604"/>
    </source>
</evidence>
<dbReference type="Gene3D" id="3.40.50.2300">
    <property type="match status" value="1"/>
</dbReference>
<dbReference type="SUPFAM" id="SSF52172">
    <property type="entry name" value="CheY-like"/>
    <property type="match status" value="1"/>
</dbReference>
<feature type="modified residue" description="4-aspartylphosphate" evidence="1">
    <location>
        <position position="64"/>
    </location>
</feature>
<evidence type="ECO:0000256" key="1">
    <source>
        <dbReference type="PROSITE-ProRule" id="PRU00169"/>
    </source>
</evidence>
<dbReference type="Pfam" id="PF00990">
    <property type="entry name" value="GGDEF"/>
    <property type="match status" value="1"/>
</dbReference>
<dbReference type="RefSeq" id="WP_345199199.1">
    <property type="nucleotide sequence ID" value="NZ_BAABFL010000478.1"/>
</dbReference>
<dbReference type="PROSITE" id="PS50113">
    <property type="entry name" value="PAC"/>
    <property type="match status" value="1"/>
</dbReference>
<name>A0ABP8V9N3_9GAMM</name>
<dbReference type="InterPro" id="IPR000014">
    <property type="entry name" value="PAS"/>
</dbReference>
<dbReference type="Gene3D" id="3.30.450.20">
    <property type="entry name" value="PAS domain"/>
    <property type="match status" value="1"/>
</dbReference>
<dbReference type="PROSITE" id="PS50883">
    <property type="entry name" value="EAL"/>
    <property type="match status" value="1"/>
</dbReference>
<dbReference type="CDD" id="cd01948">
    <property type="entry name" value="EAL"/>
    <property type="match status" value="1"/>
</dbReference>
<feature type="domain" description="EAL" evidence="5">
    <location>
        <begin position="451"/>
        <end position="706"/>
    </location>
</feature>
<dbReference type="InterPro" id="IPR029787">
    <property type="entry name" value="Nucleotide_cyclase"/>
</dbReference>
<evidence type="ECO:0000259" key="2">
    <source>
        <dbReference type="PROSITE" id="PS50110"/>
    </source>
</evidence>
<reference evidence="8" key="1">
    <citation type="journal article" date="2019" name="Int. J. Syst. Evol. Microbiol.">
        <title>The Global Catalogue of Microorganisms (GCM) 10K type strain sequencing project: providing services to taxonomists for standard genome sequencing and annotation.</title>
        <authorList>
            <consortium name="The Broad Institute Genomics Platform"/>
            <consortium name="The Broad Institute Genome Sequencing Center for Infectious Disease"/>
            <person name="Wu L."/>
            <person name="Ma J."/>
        </authorList>
    </citation>
    <scope>NUCLEOTIDE SEQUENCE [LARGE SCALE GENOMIC DNA]</scope>
    <source>
        <strain evidence="8">JCM 17805</strain>
    </source>
</reference>
<dbReference type="NCBIfam" id="TIGR00254">
    <property type="entry name" value="GGDEF"/>
    <property type="match status" value="1"/>
</dbReference>
<dbReference type="InterPro" id="IPR035919">
    <property type="entry name" value="EAL_sf"/>
</dbReference>
<dbReference type="PROSITE" id="PS50112">
    <property type="entry name" value="PAS"/>
    <property type="match status" value="1"/>
</dbReference>
<dbReference type="Gene3D" id="3.30.70.270">
    <property type="match status" value="1"/>
</dbReference>
<dbReference type="InterPro" id="IPR043128">
    <property type="entry name" value="Rev_trsase/Diguanyl_cyclase"/>
</dbReference>
<dbReference type="InterPro" id="IPR035965">
    <property type="entry name" value="PAS-like_dom_sf"/>
</dbReference>
<dbReference type="Proteomes" id="UP001500604">
    <property type="component" value="Unassembled WGS sequence"/>
</dbReference>
<dbReference type="Pfam" id="PF00563">
    <property type="entry name" value="EAL"/>
    <property type="match status" value="1"/>
</dbReference>
<dbReference type="SMART" id="SM00267">
    <property type="entry name" value="GGDEF"/>
    <property type="match status" value="1"/>
</dbReference>
<feature type="domain" description="GGDEF" evidence="6">
    <location>
        <begin position="309"/>
        <end position="442"/>
    </location>
</feature>
<dbReference type="SUPFAM" id="SSF55073">
    <property type="entry name" value="Nucleotide cyclase"/>
    <property type="match status" value="1"/>
</dbReference>
<dbReference type="SMART" id="SM00448">
    <property type="entry name" value="REC"/>
    <property type="match status" value="1"/>
</dbReference>
<evidence type="ECO:0000259" key="5">
    <source>
        <dbReference type="PROSITE" id="PS50883"/>
    </source>
</evidence>
<evidence type="ECO:0000259" key="3">
    <source>
        <dbReference type="PROSITE" id="PS50112"/>
    </source>
</evidence>
<dbReference type="InterPro" id="IPR001789">
    <property type="entry name" value="Sig_transdc_resp-reg_receiver"/>
</dbReference>
<dbReference type="CDD" id="cd00130">
    <property type="entry name" value="PAS"/>
    <property type="match status" value="1"/>
</dbReference>